<gene>
    <name evidence="2" type="ORF">pdam_00002318</name>
</gene>
<dbReference type="AlphaFoldDB" id="A0A3M6TFK5"/>
<feature type="compositionally biased region" description="Basic and acidic residues" evidence="1">
    <location>
        <begin position="195"/>
        <end position="208"/>
    </location>
</feature>
<organism evidence="2 3">
    <name type="scientific">Pocillopora damicornis</name>
    <name type="common">Cauliflower coral</name>
    <name type="synonym">Millepora damicornis</name>
    <dbReference type="NCBI Taxonomy" id="46731"/>
    <lineage>
        <taxon>Eukaryota</taxon>
        <taxon>Metazoa</taxon>
        <taxon>Cnidaria</taxon>
        <taxon>Anthozoa</taxon>
        <taxon>Hexacorallia</taxon>
        <taxon>Scleractinia</taxon>
        <taxon>Astrocoeniina</taxon>
        <taxon>Pocilloporidae</taxon>
        <taxon>Pocillopora</taxon>
    </lineage>
</organism>
<dbReference type="Proteomes" id="UP000275408">
    <property type="component" value="Unassembled WGS sequence"/>
</dbReference>
<keyword evidence="3" id="KW-1185">Reference proteome</keyword>
<feature type="compositionally biased region" description="Basic and acidic residues" evidence="1">
    <location>
        <begin position="103"/>
        <end position="116"/>
    </location>
</feature>
<evidence type="ECO:0000313" key="2">
    <source>
        <dbReference type="EMBL" id="RMX40150.1"/>
    </source>
</evidence>
<accession>A0A3M6TFK5</accession>
<name>A0A3M6TFK5_POCDA</name>
<feature type="region of interest" description="Disordered" evidence="1">
    <location>
        <begin position="188"/>
        <end position="208"/>
    </location>
</feature>
<proteinExistence type="predicted"/>
<sequence length="378" mass="43346">MSRDHRKISRSVEERNILASTTRVSQISQTDNELKLKLQAIDTSYKISNKRIRNETRELKEILHGLQRELQVSKGGNHTQYVPSLIEQPQRRPGRTTIDTVPSEERRDVGDVDVARRRSGTHPPSSHTQYSKRAKDDLIDGQSAEKVLEERKEERTTEVQEASVWKKDGFPSRTLNETVFSSRIGAENAFPSKYSPREQQRGERRRSTNDAFRGRFVTNTDIRTVDSSIPSSDRRISQIQQKPEGGRISIRTNPSIFEEFPSGNQSELRKRSLPWQKKGILNVGTREDSPMGVPPGRHDPHDAEVVFDALPDYLGGRRLSVAHGRVRKVSRGTGLSPLREERVAQKEKSAEDWNDLSNCRYLRKEDQEITIDDIFRKE</sequence>
<feature type="compositionally biased region" description="Polar residues" evidence="1">
    <location>
        <begin position="122"/>
        <end position="131"/>
    </location>
</feature>
<evidence type="ECO:0000256" key="1">
    <source>
        <dbReference type="SAM" id="MobiDB-lite"/>
    </source>
</evidence>
<dbReference type="EMBL" id="RCHS01003687">
    <property type="protein sequence ID" value="RMX40150.1"/>
    <property type="molecule type" value="Genomic_DNA"/>
</dbReference>
<dbReference type="OrthoDB" id="5959730at2759"/>
<feature type="compositionally biased region" description="Low complexity" evidence="1">
    <location>
        <begin position="227"/>
        <end position="241"/>
    </location>
</feature>
<reference evidence="2 3" key="1">
    <citation type="journal article" date="2018" name="Sci. Rep.">
        <title>Comparative analysis of the Pocillopora damicornis genome highlights role of immune system in coral evolution.</title>
        <authorList>
            <person name="Cunning R."/>
            <person name="Bay R.A."/>
            <person name="Gillette P."/>
            <person name="Baker A.C."/>
            <person name="Traylor-Knowles N."/>
        </authorList>
    </citation>
    <scope>NUCLEOTIDE SEQUENCE [LARGE SCALE GENOMIC DNA]</scope>
    <source>
        <strain evidence="2">RSMAS</strain>
        <tissue evidence="2">Whole animal</tissue>
    </source>
</reference>
<comment type="caution">
    <text evidence="2">The sequence shown here is derived from an EMBL/GenBank/DDBJ whole genome shotgun (WGS) entry which is preliminary data.</text>
</comment>
<feature type="region of interest" description="Disordered" evidence="1">
    <location>
        <begin position="74"/>
        <end position="139"/>
    </location>
</feature>
<evidence type="ECO:0000313" key="3">
    <source>
        <dbReference type="Proteomes" id="UP000275408"/>
    </source>
</evidence>
<protein>
    <submittedName>
        <fullName evidence="2">Uncharacterized protein</fullName>
    </submittedName>
</protein>
<feature type="region of interest" description="Disordered" evidence="1">
    <location>
        <begin position="227"/>
        <end position="249"/>
    </location>
</feature>